<evidence type="ECO:0000313" key="3">
    <source>
        <dbReference type="RefSeq" id="XP_010278384.1"/>
    </source>
</evidence>
<accession>A0A1U8BEI3</accession>
<dbReference type="eggNOG" id="ENOG502S8E0">
    <property type="taxonomic scope" value="Eukaryota"/>
</dbReference>
<dbReference type="PANTHER" id="PTHR36385">
    <property type="entry name" value="OS07G0562900 PROTEIN"/>
    <property type="match status" value="1"/>
</dbReference>
<dbReference type="STRING" id="4432.A0A1U8BEI3"/>
<dbReference type="RefSeq" id="XP_010278384.1">
    <property type="nucleotide sequence ID" value="XM_010280082.2"/>
</dbReference>
<dbReference type="OMA" id="VQMKRTK"/>
<feature type="compositionally biased region" description="Basic residues" evidence="1">
    <location>
        <begin position="47"/>
        <end position="64"/>
    </location>
</feature>
<name>A0A1U8BEI3_NELNU</name>
<protein>
    <submittedName>
        <fullName evidence="3">Uncharacterized protein LOC104612606</fullName>
    </submittedName>
</protein>
<feature type="compositionally biased region" description="Basic residues" evidence="1">
    <location>
        <begin position="89"/>
        <end position="99"/>
    </location>
</feature>
<keyword evidence="2" id="KW-1185">Reference proteome</keyword>
<proteinExistence type="predicted"/>
<dbReference type="KEGG" id="nnu:104612606"/>
<evidence type="ECO:0000313" key="2">
    <source>
        <dbReference type="Proteomes" id="UP000189703"/>
    </source>
</evidence>
<evidence type="ECO:0000256" key="1">
    <source>
        <dbReference type="SAM" id="MobiDB-lite"/>
    </source>
</evidence>
<feature type="region of interest" description="Disordered" evidence="1">
    <location>
        <begin position="1"/>
        <end position="99"/>
    </location>
</feature>
<dbReference type="PANTHER" id="PTHR36385:SF1">
    <property type="entry name" value="OS07G0562900 PROTEIN"/>
    <property type="match status" value="1"/>
</dbReference>
<dbReference type="AlphaFoldDB" id="A0A1U8BEI3"/>
<dbReference type="Proteomes" id="UP000189703">
    <property type="component" value="Unplaced"/>
</dbReference>
<reference evidence="3" key="1">
    <citation type="submission" date="2025-08" db="UniProtKB">
        <authorList>
            <consortium name="RefSeq"/>
        </authorList>
    </citation>
    <scope>IDENTIFICATION</scope>
</reference>
<dbReference type="GeneID" id="104612606"/>
<organism evidence="2 3">
    <name type="scientific">Nelumbo nucifera</name>
    <name type="common">Sacred lotus</name>
    <dbReference type="NCBI Taxonomy" id="4432"/>
    <lineage>
        <taxon>Eukaryota</taxon>
        <taxon>Viridiplantae</taxon>
        <taxon>Streptophyta</taxon>
        <taxon>Embryophyta</taxon>
        <taxon>Tracheophyta</taxon>
        <taxon>Spermatophyta</taxon>
        <taxon>Magnoliopsida</taxon>
        <taxon>Proteales</taxon>
        <taxon>Nelumbonaceae</taxon>
        <taxon>Nelumbo</taxon>
    </lineage>
</organism>
<gene>
    <name evidence="3" type="primary">LOC104612606</name>
</gene>
<feature type="compositionally biased region" description="Polar residues" evidence="1">
    <location>
        <begin position="30"/>
        <end position="41"/>
    </location>
</feature>
<dbReference type="OrthoDB" id="1930685at2759"/>
<sequence length="99" mass="10963">MAKNKNKKEKNGAAPMDFSADASGDLPQAMDTSETKATNPASGVLNRKVKKAIPMKRSKSRRKMKAIEKAISQIEKSESKILKNESKISRTHSAKKLYE</sequence>
<feature type="compositionally biased region" description="Basic and acidic residues" evidence="1">
    <location>
        <begin position="75"/>
        <end position="88"/>
    </location>
</feature>